<dbReference type="Pfam" id="PF11751">
    <property type="entry name" value="PorP_SprF"/>
    <property type="match status" value="1"/>
</dbReference>
<sequence length="316" mass="35282">MLKRTFYTLSLLLLGAGAFAQQDPLFTQYMFNNLYMTPAFAGVDGVTRFSAIHRSQWLGYQSSFGDGGAPTTQMVTFNTPINKLRSGAGAYIINDNLGPQNNLEAQVSYAYHLGIKDTKLSFGIKAGVYSQTINGKHYRFVQENDPLIIEGKESQIKPDLGLGVFYRAEKYYLGMGFNHLLRSNFNFGLDSVRGALVNHINFTGGYFYEVSFDLKVQFTTAVRTDLNKTQVDLAGIAYIKDTMWGGLAFRQAEAASLLLGYSLLKDKSLKMGTAIDFIVKDRAAKESFSFEFMLSYDLPVNPGSGKKVVRTPRYRH</sequence>
<dbReference type="NCBIfam" id="TIGR03519">
    <property type="entry name" value="T9SS_PorP_fam"/>
    <property type="match status" value="1"/>
</dbReference>
<name>A0ABS1KUZ8_9BACT</name>
<comment type="caution">
    <text evidence="2">The sequence shown here is derived from an EMBL/GenBank/DDBJ whole genome shotgun (WGS) entry which is preliminary data.</text>
</comment>
<dbReference type="RefSeq" id="WP_202010070.1">
    <property type="nucleotide sequence ID" value="NZ_JAERRB010000004.1"/>
</dbReference>
<organism evidence="2 3">
    <name type="scientific">Chryseolinea lacunae</name>
    <dbReference type="NCBI Taxonomy" id="2801331"/>
    <lineage>
        <taxon>Bacteria</taxon>
        <taxon>Pseudomonadati</taxon>
        <taxon>Bacteroidota</taxon>
        <taxon>Cytophagia</taxon>
        <taxon>Cytophagales</taxon>
        <taxon>Fulvivirgaceae</taxon>
        <taxon>Chryseolinea</taxon>
    </lineage>
</organism>
<gene>
    <name evidence="2" type="ORF">JI741_13030</name>
</gene>
<dbReference type="EMBL" id="JAERRB010000004">
    <property type="protein sequence ID" value="MBL0742146.1"/>
    <property type="molecule type" value="Genomic_DNA"/>
</dbReference>
<evidence type="ECO:0000256" key="1">
    <source>
        <dbReference type="SAM" id="SignalP"/>
    </source>
</evidence>
<reference evidence="2 3" key="1">
    <citation type="submission" date="2021-01" db="EMBL/GenBank/DDBJ databases">
        <title>Chryseolinea sp. Jin1 Genome sequencing and assembly.</title>
        <authorList>
            <person name="Kim I."/>
        </authorList>
    </citation>
    <scope>NUCLEOTIDE SEQUENCE [LARGE SCALE GENOMIC DNA]</scope>
    <source>
        <strain evidence="2 3">Jin1</strain>
    </source>
</reference>
<dbReference type="InterPro" id="IPR019861">
    <property type="entry name" value="PorP/SprF_Bacteroidetes"/>
</dbReference>
<evidence type="ECO:0000313" key="2">
    <source>
        <dbReference type="EMBL" id="MBL0742146.1"/>
    </source>
</evidence>
<accession>A0ABS1KUZ8</accession>
<keyword evidence="1" id="KW-0732">Signal</keyword>
<dbReference type="Proteomes" id="UP000613030">
    <property type="component" value="Unassembled WGS sequence"/>
</dbReference>
<evidence type="ECO:0000313" key="3">
    <source>
        <dbReference type="Proteomes" id="UP000613030"/>
    </source>
</evidence>
<protein>
    <submittedName>
        <fullName evidence="2">Type IX secretion system membrane protein PorP/SprF</fullName>
    </submittedName>
</protein>
<keyword evidence="3" id="KW-1185">Reference proteome</keyword>
<proteinExistence type="predicted"/>
<feature type="signal peptide" evidence="1">
    <location>
        <begin position="1"/>
        <end position="20"/>
    </location>
</feature>
<feature type="chain" id="PRO_5047211005" evidence="1">
    <location>
        <begin position="21"/>
        <end position="316"/>
    </location>
</feature>